<reference evidence="13 14" key="1">
    <citation type="submission" date="2019-09" db="EMBL/GenBank/DDBJ databases">
        <title>Bird 10,000 Genomes (B10K) Project - Family phase.</title>
        <authorList>
            <person name="Zhang G."/>
        </authorList>
    </citation>
    <scope>NUCLEOTIDE SEQUENCE [LARGE SCALE GENOMIC DNA]</scope>
    <source>
        <strain evidence="13">B10K-DU-001-72</strain>
        <tissue evidence="13">Muscle</tissue>
    </source>
</reference>
<feature type="domain" description="Cadherin" evidence="12">
    <location>
        <begin position="1"/>
        <end position="102"/>
    </location>
</feature>
<keyword evidence="8" id="KW-1133">Transmembrane helix</keyword>
<keyword evidence="5" id="KW-0677">Repeat</keyword>
<dbReference type="InterPro" id="IPR020894">
    <property type="entry name" value="Cadherin_CS"/>
</dbReference>
<dbReference type="InterPro" id="IPR015919">
    <property type="entry name" value="Cadherin-like_sf"/>
</dbReference>
<feature type="non-terminal residue" evidence="13">
    <location>
        <position position="359"/>
    </location>
</feature>
<feature type="domain" description="Cadherin" evidence="12">
    <location>
        <begin position="103"/>
        <end position="212"/>
    </location>
</feature>
<comment type="subcellular location">
    <subcellularLocation>
        <location evidence="1">Cell membrane</location>
        <topology evidence="1">Single-pass type I membrane protein</topology>
    </subcellularLocation>
</comment>
<protein>
    <submittedName>
        <fullName evidence="13">PCDBH protein</fullName>
    </submittedName>
</protein>
<dbReference type="Pfam" id="PF00028">
    <property type="entry name" value="Cadherin"/>
    <property type="match status" value="3"/>
</dbReference>
<evidence type="ECO:0000313" key="13">
    <source>
        <dbReference type="EMBL" id="NWS17121.1"/>
    </source>
</evidence>
<evidence type="ECO:0000256" key="6">
    <source>
        <dbReference type="ARBA" id="ARBA00022837"/>
    </source>
</evidence>
<dbReference type="Gene3D" id="2.60.40.60">
    <property type="entry name" value="Cadherins"/>
    <property type="match status" value="4"/>
</dbReference>
<dbReference type="AlphaFoldDB" id="A0A7K5D9G1"/>
<evidence type="ECO:0000256" key="1">
    <source>
        <dbReference type="ARBA" id="ARBA00004251"/>
    </source>
</evidence>
<feature type="non-terminal residue" evidence="13">
    <location>
        <position position="1"/>
    </location>
</feature>
<dbReference type="PROSITE" id="PS50268">
    <property type="entry name" value="CADHERIN_2"/>
    <property type="match status" value="4"/>
</dbReference>
<evidence type="ECO:0000256" key="5">
    <source>
        <dbReference type="ARBA" id="ARBA00022737"/>
    </source>
</evidence>
<dbReference type="GO" id="GO:0005509">
    <property type="term" value="F:calcium ion binding"/>
    <property type="evidence" value="ECO:0007669"/>
    <property type="project" value="UniProtKB-UniRule"/>
</dbReference>
<keyword evidence="3" id="KW-0812">Transmembrane</keyword>
<organism evidence="13 14">
    <name type="scientific">Pachyramphus minor</name>
    <dbReference type="NCBI Taxonomy" id="369605"/>
    <lineage>
        <taxon>Eukaryota</taxon>
        <taxon>Metazoa</taxon>
        <taxon>Chordata</taxon>
        <taxon>Craniata</taxon>
        <taxon>Vertebrata</taxon>
        <taxon>Euteleostomi</taxon>
        <taxon>Archelosauria</taxon>
        <taxon>Archosauria</taxon>
        <taxon>Dinosauria</taxon>
        <taxon>Saurischia</taxon>
        <taxon>Theropoda</taxon>
        <taxon>Coelurosauria</taxon>
        <taxon>Aves</taxon>
        <taxon>Neognathae</taxon>
        <taxon>Neoaves</taxon>
        <taxon>Telluraves</taxon>
        <taxon>Australaves</taxon>
        <taxon>Passeriformes</taxon>
        <taxon>Tyrannidae</taxon>
        <taxon>Pachyramphus</taxon>
    </lineage>
</organism>
<dbReference type="FunFam" id="2.60.40.60:FF:000007">
    <property type="entry name" value="Protocadherin alpha 2"/>
    <property type="match status" value="1"/>
</dbReference>
<dbReference type="PRINTS" id="PR00205">
    <property type="entry name" value="CADHERIN"/>
</dbReference>
<dbReference type="PANTHER" id="PTHR24028">
    <property type="entry name" value="CADHERIN-87A"/>
    <property type="match status" value="1"/>
</dbReference>
<dbReference type="FunFam" id="2.60.40.60:FF:000018">
    <property type="entry name" value="Protocadherin gamma c3"/>
    <property type="match status" value="1"/>
</dbReference>
<comment type="caution">
    <text evidence="13">The sequence shown here is derived from an EMBL/GenBank/DDBJ whole genome shotgun (WGS) entry which is preliminary data.</text>
</comment>
<evidence type="ECO:0000259" key="12">
    <source>
        <dbReference type="PROSITE" id="PS50268"/>
    </source>
</evidence>
<keyword evidence="10" id="KW-0325">Glycoprotein</keyword>
<dbReference type="InterPro" id="IPR002126">
    <property type="entry name" value="Cadherin-like_dom"/>
</dbReference>
<gene>
    <name evidence="13" type="primary">Pcdhb17</name>
    <name evidence="13" type="ORF">PACMIN_R11610</name>
</gene>
<keyword evidence="2" id="KW-1003">Cell membrane</keyword>
<evidence type="ECO:0000256" key="11">
    <source>
        <dbReference type="PROSITE-ProRule" id="PRU00043"/>
    </source>
</evidence>
<name>A0A7K5D9G1_9TYRA</name>
<dbReference type="GO" id="GO:0005886">
    <property type="term" value="C:plasma membrane"/>
    <property type="evidence" value="ECO:0007669"/>
    <property type="project" value="UniProtKB-SubCell"/>
</dbReference>
<dbReference type="PROSITE" id="PS00232">
    <property type="entry name" value="CADHERIN_1"/>
    <property type="match status" value="2"/>
</dbReference>
<dbReference type="SUPFAM" id="SSF49313">
    <property type="entry name" value="Cadherin-like"/>
    <property type="match status" value="4"/>
</dbReference>
<dbReference type="SMART" id="SM00112">
    <property type="entry name" value="CA"/>
    <property type="match status" value="3"/>
</dbReference>
<keyword evidence="6 11" id="KW-0106">Calcium</keyword>
<dbReference type="EMBL" id="VYXB01005794">
    <property type="protein sequence ID" value="NWS17121.1"/>
    <property type="molecule type" value="Genomic_DNA"/>
</dbReference>
<proteinExistence type="predicted"/>
<evidence type="ECO:0000256" key="7">
    <source>
        <dbReference type="ARBA" id="ARBA00022889"/>
    </source>
</evidence>
<dbReference type="GO" id="GO:0007156">
    <property type="term" value="P:homophilic cell adhesion via plasma membrane adhesion molecules"/>
    <property type="evidence" value="ECO:0007669"/>
    <property type="project" value="InterPro"/>
</dbReference>
<keyword evidence="7" id="KW-0130">Cell adhesion</keyword>
<dbReference type="InterPro" id="IPR050174">
    <property type="entry name" value="Protocadherin/Cadherin-CA"/>
</dbReference>
<keyword evidence="9" id="KW-0472">Membrane</keyword>
<feature type="domain" description="Cadherin" evidence="12">
    <location>
        <begin position="322"/>
        <end position="359"/>
    </location>
</feature>
<dbReference type="FunFam" id="2.60.40.60:FF:000002">
    <property type="entry name" value="Protocadherin alpha 2"/>
    <property type="match status" value="1"/>
</dbReference>
<evidence type="ECO:0000256" key="9">
    <source>
        <dbReference type="ARBA" id="ARBA00023136"/>
    </source>
</evidence>
<keyword evidence="4" id="KW-0732">Signal</keyword>
<feature type="domain" description="Cadherin" evidence="12">
    <location>
        <begin position="213"/>
        <end position="321"/>
    </location>
</feature>
<evidence type="ECO:0000256" key="2">
    <source>
        <dbReference type="ARBA" id="ARBA00022475"/>
    </source>
</evidence>
<evidence type="ECO:0000256" key="4">
    <source>
        <dbReference type="ARBA" id="ARBA00022729"/>
    </source>
</evidence>
<keyword evidence="14" id="KW-1185">Reference proteome</keyword>
<accession>A0A7K5D9G1</accession>
<evidence type="ECO:0000256" key="10">
    <source>
        <dbReference type="ARBA" id="ARBA00023180"/>
    </source>
</evidence>
<dbReference type="CDD" id="cd11304">
    <property type="entry name" value="Cadherin_repeat"/>
    <property type="match status" value="4"/>
</dbReference>
<evidence type="ECO:0000256" key="3">
    <source>
        <dbReference type="ARBA" id="ARBA00022692"/>
    </source>
</evidence>
<dbReference type="PANTHER" id="PTHR24028:SF118">
    <property type="entry name" value="PROTOCADHERIN BETA-1"/>
    <property type="match status" value="1"/>
</dbReference>
<sequence>ILETSDPGSRFPLEVARDLDIGSNSIQAYSISPKNEYFSVSYGSRSNGDSYIELVLEKPLDREEQAEMDFSLIAVDGGSPPRSGTTQVHIVVLDVNDNAPVFTQDRYTGQVLENAPEGSVVLTVLATDQDEGANGDISYQFSQAASKSDSAFEIDPITGEIKLTKPLDFEAAQTHELTVRATDGGGLSAICKVLVYKIEVEVTDINDNAPSFKEIELEQRMSETTAPGSRFPLPDAHDPDLGQNSLQSYELSGDEHFSLAVQTGPGGDQRPELVLAKALDREEAAFHELVLRASDGGDPARTGTARIRVTVLDANDNAPVFSQAEYTVRVPEDVPVGSVLVTVTATDPDEGLNGQVKYS</sequence>
<evidence type="ECO:0000313" key="14">
    <source>
        <dbReference type="Proteomes" id="UP000525089"/>
    </source>
</evidence>
<dbReference type="Proteomes" id="UP000525089">
    <property type="component" value="Unassembled WGS sequence"/>
</dbReference>
<evidence type="ECO:0000256" key="8">
    <source>
        <dbReference type="ARBA" id="ARBA00022989"/>
    </source>
</evidence>